<comment type="caution">
    <text evidence="2">The sequence shown here is derived from an EMBL/GenBank/DDBJ whole genome shotgun (WGS) entry which is preliminary data.</text>
</comment>
<dbReference type="InterPro" id="IPR000182">
    <property type="entry name" value="GNAT_dom"/>
</dbReference>
<accession>A0A556N726</accession>
<organism evidence="2 3">
    <name type="scientific">Fluviicola chungangensis</name>
    <dbReference type="NCBI Taxonomy" id="2597671"/>
    <lineage>
        <taxon>Bacteria</taxon>
        <taxon>Pseudomonadati</taxon>
        <taxon>Bacteroidota</taxon>
        <taxon>Flavobacteriia</taxon>
        <taxon>Flavobacteriales</taxon>
        <taxon>Crocinitomicaceae</taxon>
        <taxon>Fluviicola</taxon>
    </lineage>
</organism>
<sequence length="155" mass="17945">MDTTKIRINPIKETEEVPYNLLLLSDDTKEAIEKNLDGGELYLGKYKEQFVAAFILKVVQNDTIEIKNIAVIENLQGKGIGTILLNYIKEKVKQRGFQKLLVGTCDQCEKEIEFYKKSDFMLTGIRKNFFLENYNEPIYENGKQIIDMVILEIDL</sequence>
<evidence type="ECO:0000313" key="2">
    <source>
        <dbReference type="EMBL" id="TSJ47986.1"/>
    </source>
</evidence>
<evidence type="ECO:0000313" key="3">
    <source>
        <dbReference type="Proteomes" id="UP000316008"/>
    </source>
</evidence>
<feature type="domain" description="N-acetyltransferase" evidence="1">
    <location>
        <begin position="1"/>
        <end position="155"/>
    </location>
</feature>
<proteinExistence type="predicted"/>
<gene>
    <name evidence="2" type="ORF">FO442_02310</name>
</gene>
<dbReference type="OrthoDB" id="9813917at2"/>
<dbReference type="CDD" id="cd04301">
    <property type="entry name" value="NAT_SF"/>
    <property type="match status" value="1"/>
</dbReference>
<dbReference type="EMBL" id="VLPL01000001">
    <property type="protein sequence ID" value="TSJ47986.1"/>
    <property type="molecule type" value="Genomic_DNA"/>
</dbReference>
<dbReference type="Gene3D" id="3.40.630.30">
    <property type="match status" value="1"/>
</dbReference>
<dbReference type="Pfam" id="PF00583">
    <property type="entry name" value="Acetyltransf_1"/>
    <property type="match status" value="1"/>
</dbReference>
<dbReference type="RefSeq" id="WP_144331521.1">
    <property type="nucleotide sequence ID" value="NZ_VLPL01000001.1"/>
</dbReference>
<reference evidence="2 3" key="1">
    <citation type="submission" date="2019-07" db="EMBL/GenBank/DDBJ databases">
        <authorList>
            <person name="Huq M.A."/>
        </authorList>
    </citation>
    <scope>NUCLEOTIDE SEQUENCE [LARGE SCALE GENOMIC DNA]</scope>
    <source>
        <strain evidence="2 3">MAH-3</strain>
    </source>
</reference>
<dbReference type="InterPro" id="IPR016181">
    <property type="entry name" value="Acyl_CoA_acyltransferase"/>
</dbReference>
<evidence type="ECO:0000259" key="1">
    <source>
        <dbReference type="PROSITE" id="PS51186"/>
    </source>
</evidence>
<dbReference type="PROSITE" id="PS51186">
    <property type="entry name" value="GNAT"/>
    <property type="match status" value="1"/>
</dbReference>
<keyword evidence="2" id="KW-0808">Transferase</keyword>
<dbReference type="SUPFAM" id="SSF55729">
    <property type="entry name" value="Acyl-CoA N-acyltransferases (Nat)"/>
    <property type="match status" value="1"/>
</dbReference>
<protein>
    <submittedName>
        <fullName evidence="2">GNAT family N-acetyltransferase</fullName>
    </submittedName>
</protein>
<dbReference type="Proteomes" id="UP000316008">
    <property type="component" value="Unassembled WGS sequence"/>
</dbReference>
<dbReference type="GO" id="GO:0016747">
    <property type="term" value="F:acyltransferase activity, transferring groups other than amino-acyl groups"/>
    <property type="evidence" value="ECO:0007669"/>
    <property type="project" value="InterPro"/>
</dbReference>
<keyword evidence="3" id="KW-1185">Reference proteome</keyword>
<dbReference type="AlphaFoldDB" id="A0A556N726"/>
<name>A0A556N726_9FLAO</name>